<gene>
    <name evidence="1" type="ORF">AB1Y20_002861</name>
</gene>
<evidence type="ECO:0000313" key="1">
    <source>
        <dbReference type="EMBL" id="KAL1518573.1"/>
    </source>
</evidence>
<dbReference type="EMBL" id="JBGBPQ010000010">
    <property type="protein sequence ID" value="KAL1518573.1"/>
    <property type="molecule type" value="Genomic_DNA"/>
</dbReference>
<accession>A0AB34JC55</accession>
<protein>
    <submittedName>
        <fullName evidence="1">Uncharacterized protein</fullName>
    </submittedName>
</protein>
<keyword evidence="2" id="KW-1185">Reference proteome</keyword>
<comment type="caution">
    <text evidence="1">The sequence shown here is derived from an EMBL/GenBank/DDBJ whole genome shotgun (WGS) entry which is preliminary data.</text>
</comment>
<reference evidence="1 2" key="1">
    <citation type="journal article" date="2024" name="Science">
        <title>Giant polyketide synthase enzymes in the biosynthesis of giant marine polyether toxins.</title>
        <authorList>
            <person name="Fallon T.R."/>
            <person name="Shende V.V."/>
            <person name="Wierzbicki I.H."/>
            <person name="Pendleton A.L."/>
            <person name="Watervoot N.F."/>
            <person name="Auber R.P."/>
            <person name="Gonzalez D.J."/>
            <person name="Wisecaver J.H."/>
            <person name="Moore B.S."/>
        </authorList>
    </citation>
    <scope>NUCLEOTIDE SEQUENCE [LARGE SCALE GENOMIC DNA]</scope>
    <source>
        <strain evidence="1 2">12B1</strain>
    </source>
</reference>
<organism evidence="1 2">
    <name type="scientific">Prymnesium parvum</name>
    <name type="common">Toxic golden alga</name>
    <dbReference type="NCBI Taxonomy" id="97485"/>
    <lineage>
        <taxon>Eukaryota</taxon>
        <taxon>Haptista</taxon>
        <taxon>Haptophyta</taxon>
        <taxon>Prymnesiophyceae</taxon>
        <taxon>Prymnesiales</taxon>
        <taxon>Prymnesiaceae</taxon>
        <taxon>Prymnesium</taxon>
    </lineage>
</organism>
<sequence length="155" mass="16187">MAATAAPTLATGAPVVGAATAPAAPPTRLGANPSDTTVTRQVTALVASDPDEFLISLDSPVITAFPFLQWVPPPPGSRLARVAMCELQGVCLTACNFNLADPSLTRALRVANLVEHGLSAAACSSVLHELHDSRVLEDVYKGDKAIFGRRFPKAR</sequence>
<name>A0AB34JC55_PRYPA</name>
<dbReference type="Proteomes" id="UP001515480">
    <property type="component" value="Unassembled WGS sequence"/>
</dbReference>
<evidence type="ECO:0000313" key="2">
    <source>
        <dbReference type="Proteomes" id="UP001515480"/>
    </source>
</evidence>
<proteinExistence type="predicted"/>
<dbReference type="AlphaFoldDB" id="A0AB34JC55"/>